<sequence>MVVHLNRPEKWAYRNLMKFKIGKCKVLHLGRNNHLHQYVLRADQLENSFLEKELGILVDTKLNMSQLCALAGKIASGTLGIRRCVTSQSGECSIPSAQHWLSNATLAPDPVRSQKLSRVSTWMGDLLGIPGAVGSSPEDFTVTIQARSAVTDEP</sequence>
<protein>
    <recommendedName>
        <fullName evidence="3">Rna-directed dna polymerase from mobile element jockey-like</fullName>
    </recommendedName>
</protein>
<gene>
    <name evidence="1" type="ORF">WISP_77283</name>
</gene>
<evidence type="ECO:0000313" key="2">
    <source>
        <dbReference type="Proteomes" id="UP001145742"/>
    </source>
</evidence>
<evidence type="ECO:0000313" key="1">
    <source>
        <dbReference type="EMBL" id="KAJ7415532.1"/>
    </source>
</evidence>
<accession>A0ABQ9DAB2</accession>
<dbReference type="Proteomes" id="UP001145742">
    <property type="component" value="Unassembled WGS sequence"/>
</dbReference>
<proteinExistence type="predicted"/>
<comment type="caution">
    <text evidence="1">The sequence shown here is derived from an EMBL/GenBank/DDBJ whole genome shotgun (WGS) entry which is preliminary data.</text>
</comment>
<keyword evidence="2" id="KW-1185">Reference proteome</keyword>
<reference evidence="1" key="1">
    <citation type="submission" date="2019-10" db="EMBL/GenBank/DDBJ databases">
        <authorList>
            <person name="Soares A.E.R."/>
            <person name="Aleixo A."/>
            <person name="Schneider P."/>
            <person name="Miyaki C.Y."/>
            <person name="Schneider M.P."/>
            <person name="Mello C."/>
            <person name="Vasconcelos A.T.R."/>
        </authorList>
    </citation>
    <scope>NUCLEOTIDE SEQUENCE</scope>
    <source>
        <tissue evidence="1">Muscle</tissue>
    </source>
</reference>
<name>A0ABQ9DAB2_9PASS</name>
<dbReference type="EMBL" id="WHWB01033936">
    <property type="protein sequence ID" value="KAJ7415532.1"/>
    <property type="molecule type" value="Genomic_DNA"/>
</dbReference>
<dbReference type="PANTHER" id="PTHR33332">
    <property type="entry name" value="REVERSE TRANSCRIPTASE DOMAIN-CONTAINING PROTEIN"/>
    <property type="match status" value="1"/>
</dbReference>
<organism evidence="1 2">
    <name type="scientific">Willisornis vidua</name>
    <name type="common">Xingu scale-backed antbird</name>
    <dbReference type="NCBI Taxonomy" id="1566151"/>
    <lineage>
        <taxon>Eukaryota</taxon>
        <taxon>Metazoa</taxon>
        <taxon>Chordata</taxon>
        <taxon>Craniata</taxon>
        <taxon>Vertebrata</taxon>
        <taxon>Euteleostomi</taxon>
        <taxon>Archelosauria</taxon>
        <taxon>Archosauria</taxon>
        <taxon>Dinosauria</taxon>
        <taxon>Saurischia</taxon>
        <taxon>Theropoda</taxon>
        <taxon>Coelurosauria</taxon>
        <taxon>Aves</taxon>
        <taxon>Neognathae</taxon>
        <taxon>Neoaves</taxon>
        <taxon>Telluraves</taxon>
        <taxon>Australaves</taxon>
        <taxon>Passeriformes</taxon>
        <taxon>Thamnophilidae</taxon>
        <taxon>Willisornis</taxon>
    </lineage>
</organism>
<evidence type="ECO:0008006" key="3">
    <source>
        <dbReference type="Google" id="ProtNLM"/>
    </source>
</evidence>